<evidence type="ECO:0000313" key="1">
    <source>
        <dbReference type="EMBL" id="RNA16208.1"/>
    </source>
</evidence>
<feature type="non-terminal residue" evidence="1">
    <location>
        <position position="1"/>
    </location>
</feature>
<name>A0A3M7QYX7_BRAPC</name>
<protein>
    <submittedName>
        <fullName evidence="1">Uncharacterized protein</fullName>
    </submittedName>
</protein>
<reference evidence="1 2" key="1">
    <citation type="journal article" date="2018" name="Sci. Rep.">
        <title>Genomic signatures of local adaptation to the degree of environmental predictability in rotifers.</title>
        <authorList>
            <person name="Franch-Gras L."/>
            <person name="Hahn C."/>
            <person name="Garcia-Roger E.M."/>
            <person name="Carmona M.J."/>
            <person name="Serra M."/>
            <person name="Gomez A."/>
        </authorList>
    </citation>
    <scope>NUCLEOTIDE SEQUENCE [LARGE SCALE GENOMIC DNA]</scope>
    <source>
        <strain evidence="1">HYR1</strain>
    </source>
</reference>
<dbReference type="Proteomes" id="UP000276133">
    <property type="component" value="Unassembled WGS sequence"/>
</dbReference>
<dbReference type="AlphaFoldDB" id="A0A3M7QYX7"/>
<keyword evidence="2" id="KW-1185">Reference proteome</keyword>
<gene>
    <name evidence="1" type="ORF">BpHYR1_037828</name>
</gene>
<accession>A0A3M7QYX7</accession>
<proteinExistence type="predicted"/>
<comment type="caution">
    <text evidence="1">The sequence shown here is derived from an EMBL/GenBank/DDBJ whole genome shotgun (WGS) entry which is preliminary data.</text>
</comment>
<organism evidence="1 2">
    <name type="scientific">Brachionus plicatilis</name>
    <name type="common">Marine rotifer</name>
    <name type="synonym">Brachionus muelleri</name>
    <dbReference type="NCBI Taxonomy" id="10195"/>
    <lineage>
        <taxon>Eukaryota</taxon>
        <taxon>Metazoa</taxon>
        <taxon>Spiralia</taxon>
        <taxon>Gnathifera</taxon>
        <taxon>Rotifera</taxon>
        <taxon>Eurotatoria</taxon>
        <taxon>Monogononta</taxon>
        <taxon>Pseudotrocha</taxon>
        <taxon>Ploima</taxon>
        <taxon>Brachionidae</taxon>
        <taxon>Brachionus</taxon>
    </lineage>
</organism>
<sequence length="233" mass="26368">LINSKELHSLNSVVEKWRFVSDHFLSILDSIALLKKLNINIDNQLPWYDDELVIVKYSRDLAYKKQKKSGLDSDKEFLSDKIGDESSMVLKCKNKTIDDKQEISNIFNNFFTTVMRTSLCMYSVRCAVACTRLTHIILVLYCILSGDEEEILGHLVHTSGIRRLESKCCEEDDDLTLETATVPHTHSGCARLGVNFVRIVESRTTLRLTAAQDVKSSRRPDKAARRGVAPCTG</sequence>
<evidence type="ECO:0000313" key="2">
    <source>
        <dbReference type="Proteomes" id="UP000276133"/>
    </source>
</evidence>
<dbReference type="EMBL" id="REGN01004771">
    <property type="protein sequence ID" value="RNA16208.1"/>
    <property type="molecule type" value="Genomic_DNA"/>
</dbReference>